<dbReference type="Proteomes" id="UP000615593">
    <property type="component" value="Unassembled WGS sequence"/>
</dbReference>
<organism evidence="6 7">
    <name type="scientific">Mesonia mobilis</name>
    <dbReference type="NCBI Taxonomy" id="369791"/>
    <lineage>
        <taxon>Bacteria</taxon>
        <taxon>Pseudomonadati</taxon>
        <taxon>Bacteroidota</taxon>
        <taxon>Flavobacteriia</taxon>
        <taxon>Flavobacteriales</taxon>
        <taxon>Flavobacteriaceae</taxon>
        <taxon>Mesonia</taxon>
    </lineage>
</organism>
<reference evidence="7" key="1">
    <citation type="journal article" date="2019" name="Int. J. Syst. Evol. Microbiol.">
        <title>The Global Catalogue of Microorganisms (GCM) 10K type strain sequencing project: providing services to taxonomists for standard genome sequencing and annotation.</title>
        <authorList>
            <consortium name="The Broad Institute Genomics Platform"/>
            <consortium name="The Broad Institute Genome Sequencing Center for Infectious Disease"/>
            <person name="Wu L."/>
            <person name="Ma J."/>
        </authorList>
    </citation>
    <scope>NUCLEOTIDE SEQUENCE [LARGE SCALE GENOMIC DNA]</scope>
    <source>
        <strain evidence="7">KCTC 12708</strain>
    </source>
</reference>
<feature type="transmembrane region" description="Helical" evidence="5">
    <location>
        <begin position="61"/>
        <end position="93"/>
    </location>
</feature>
<keyword evidence="6" id="KW-0328">Glycosyltransferase</keyword>
<protein>
    <submittedName>
        <fullName evidence="6">Orotate phosphoribosyltransferase</fullName>
    </submittedName>
</protein>
<evidence type="ECO:0000256" key="5">
    <source>
        <dbReference type="SAM" id="Phobius"/>
    </source>
</evidence>
<feature type="transmembrane region" description="Helical" evidence="5">
    <location>
        <begin position="21"/>
        <end position="41"/>
    </location>
</feature>
<comment type="caution">
    <text evidence="6">The sequence shown here is derived from an EMBL/GenBank/DDBJ whole genome shotgun (WGS) entry which is preliminary data.</text>
</comment>
<keyword evidence="4 5" id="KW-0472">Membrane</keyword>
<evidence type="ECO:0000256" key="3">
    <source>
        <dbReference type="ARBA" id="ARBA00022989"/>
    </source>
</evidence>
<evidence type="ECO:0000313" key="6">
    <source>
        <dbReference type="EMBL" id="GGZ63964.1"/>
    </source>
</evidence>
<comment type="subcellular location">
    <subcellularLocation>
        <location evidence="1">Membrane</location>
        <topology evidence="1">Multi-pass membrane protein</topology>
    </subcellularLocation>
</comment>
<dbReference type="GeneID" id="94370351"/>
<evidence type="ECO:0000313" key="7">
    <source>
        <dbReference type="Proteomes" id="UP000615593"/>
    </source>
</evidence>
<dbReference type="GO" id="GO:0016757">
    <property type="term" value="F:glycosyltransferase activity"/>
    <property type="evidence" value="ECO:0007669"/>
    <property type="project" value="UniProtKB-KW"/>
</dbReference>
<evidence type="ECO:0000256" key="4">
    <source>
        <dbReference type="ARBA" id="ARBA00023136"/>
    </source>
</evidence>
<dbReference type="RefSeq" id="WP_027885465.1">
    <property type="nucleotide sequence ID" value="NZ_BMWY01000009.1"/>
</dbReference>
<dbReference type="InterPro" id="IPR019109">
    <property type="entry name" value="MamF_MmsF"/>
</dbReference>
<keyword evidence="3 5" id="KW-1133">Transmembrane helix</keyword>
<evidence type="ECO:0000256" key="2">
    <source>
        <dbReference type="ARBA" id="ARBA00022692"/>
    </source>
</evidence>
<dbReference type="Pfam" id="PF09685">
    <property type="entry name" value="MamF_MmsF"/>
    <property type="match status" value="1"/>
</dbReference>
<keyword evidence="7" id="KW-1185">Reference proteome</keyword>
<name>A0ABQ3C0V7_9FLAO</name>
<gene>
    <name evidence="6" type="ORF">GCM10008088_26870</name>
</gene>
<accession>A0ABQ3C0V7</accession>
<proteinExistence type="predicted"/>
<sequence length="117" mass="13379">MEVITEKREDRQMLMVMHLSQLLNFITGFGGIIVPLILWQVKKDEIRDIDHHAKQIINFQISYYIYFAVAALLCIIFVGVLILPILGLIALIFPILNGVKANNGEPINYPLTIQFLK</sequence>
<evidence type="ECO:0000256" key="1">
    <source>
        <dbReference type="ARBA" id="ARBA00004141"/>
    </source>
</evidence>
<dbReference type="EMBL" id="BMWY01000009">
    <property type="protein sequence ID" value="GGZ63964.1"/>
    <property type="molecule type" value="Genomic_DNA"/>
</dbReference>
<keyword evidence="2 5" id="KW-0812">Transmembrane</keyword>
<keyword evidence="6" id="KW-0808">Transferase</keyword>